<sequence>MHALHAHRLICSLPLRCAAPLLGFVASLLGLCLPAVAVGQDDQAQLLLSDRCNLCHGPDAGSREADLRLDTAEGVFAESGSGEHDYIVVPGKLEESELMRRILTDDPSEKMPPPESNLQLSADEIETLRTWIADGAKWQTHWSFRPIQSPPIPPLPELAEAADSTPRRSRNPVDRFIAARLPQQGLTPTAPADRATLLRRLSYDLTGLPPSPEEVAAFLADDSPLAYQRQVDRLLASPRLGERLAVPWMDAARYADTYGYQSDVYREMWPWRDWVIDAFNASMPYDEFLVQQIAGDLIESPTRDSILATAFNRHHRQTNEGGSIEEEFHIEYVADRVNTLGTAVLGLTLECSRCHDHKYDPVSQQDYYQFFAFFNNIDEFGLYSHFTNAVPTPTLWLPTEQQTQQLDAAKAALQTALEQQRRVRQESHTRFETWLDDKHAEVADETLNTDLLADYRFDAADKNVIANQVEGGKPGTLATGAKLSDSDRQTGSPNAAGKHLSLTGEDSFKTPVGGDLSRDDPFTVAAWLKVDHRHERAVVWHRSRAWTDAGSRGIELLIEEGRLSAAVIHFWPGNAIRVVADDPLPVDRWAHVTVRYDGSSMAAGLQIFVDGTAVATTTIRDCLDRTANGGGVNEIAVGARFRDRGLAGGEVDELRIYGRDLSELEISALLDARRVSTTMAAAKDGDDAARAALWQLYCSAIDPECRQAAEQVQAARKKRSGIVDKIREVMVMEEMPEVRETFLLTRGAYDAPAERVEPTTPAFLPPMQDDWPQNRLGLAKWLVDRRNPLTARVAANRIWASLMGRGLVSTAEDFGRQGELPSHPQLLDWMAAQLHDYQWDVKRLMRTILLSHTYQQSSVADPESREIDPENRWYARGAARRLSVEMIRDGGLHAAGLLDNRIGGPPVKPYQPEGLWKEKSGAAYKRDVGVGSHRRSMYTIWKRTSPPPSMLIFDAPDREICVAKRQLTQTPLQALVLLNDEQAVESARGCAARALRDFDPQAADRDRAIVDRLCLLLLGRSADAREGEILHDVLQQQRAEFAANEAAAKEFLAVGDYQSSDGFEPIEFAAVTTLAQAIMNYAPCVRQN</sequence>
<dbReference type="KEGG" id="rul:UC8_39580"/>
<evidence type="ECO:0000256" key="1">
    <source>
        <dbReference type="SAM" id="Coils"/>
    </source>
</evidence>
<name>A0A5B9QVW5_9BACT</name>
<dbReference type="InterPro" id="IPR036909">
    <property type="entry name" value="Cyt_c-like_dom_sf"/>
</dbReference>
<proteinExistence type="predicted"/>
<feature type="coiled-coil region" evidence="1">
    <location>
        <begin position="399"/>
        <end position="426"/>
    </location>
</feature>
<dbReference type="Pfam" id="PF07587">
    <property type="entry name" value="PSD1"/>
    <property type="match status" value="1"/>
</dbReference>
<organism evidence="6 7">
    <name type="scientific">Roseimaritima ulvae</name>
    <dbReference type="NCBI Taxonomy" id="980254"/>
    <lineage>
        <taxon>Bacteria</taxon>
        <taxon>Pseudomonadati</taxon>
        <taxon>Planctomycetota</taxon>
        <taxon>Planctomycetia</taxon>
        <taxon>Pirellulales</taxon>
        <taxon>Pirellulaceae</taxon>
        <taxon>Roseimaritima</taxon>
    </lineage>
</organism>
<dbReference type="GO" id="GO:0009055">
    <property type="term" value="F:electron transfer activity"/>
    <property type="evidence" value="ECO:0007669"/>
    <property type="project" value="InterPro"/>
</dbReference>
<dbReference type="Pfam" id="PF07583">
    <property type="entry name" value="PSCyt2"/>
    <property type="match status" value="1"/>
</dbReference>
<evidence type="ECO:0000259" key="3">
    <source>
        <dbReference type="Pfam" id="PF07583"/>
    </source>
</evidence>
<dbReference type="GO" id="GO:0020037">
    <property type="term" value="F:heme binding"/>
    <property type="evidence" value="ECO:0007669"/>
    <property type="project" value="InterPro"/>
</dbReference>
<accession>A0A5B9QVW5</accession>
<dbReference type="PANTHER" id="PTHR35889:SF3">
    <property type="entry name" value="F-BOX DOMAIN-CONTAINING PROTEIN"/>
    <property type="match status" value="1"/>
</dbReference>
<gene>
    <name evidence="6" type="ORF">UC8_39580</name>
</gene>
<dbReference type="InterPro" id="IPR013320">
    <property type="entry name" value="ConA-like_dom_sf"/>
</dbReference>
<feature type="domain" description="Cytochrome C Planctomycete-type" evidence="5">
    <location>
        <begin position="52"/>
        <end position="115"/>
    </location>
</feature>
<dbReference type="InterPro" id="IPR011444">
    <property type="entry name" value="DUF1549"/>
</dbReference>
<dbReference type="InterPro" id="IPR011429">
    <property type="entry name" value="Cyt_c_Planctomycete-type"/>
</dbReference>
<dbReference type="Proteomes" id="UP000325286">
    <property type="component" value="Chromosome"/>
</dbReference>
<dbReference type="Pfam" id="PF07635">
    <property type="entry name" value="PSCyt1"/>
    <property type="match status" value="1"/>
</dbReference>
<dbReference type="SUPFAM" id="SSF49899">
    <property type="entry name" value="Concanavalin A-like lectins/glucanases"/>
    <property type="match status" value="1"/>
</dbReference>
<evidence type="ECO:0000313" key="7">
    <source>
        <dbReference type="Proteomes" id="UP000325286"/>
    </source>
</evidence>
<dbReference type="EMBL" id="CP042914">
    <property type="protein sequence ID" value="QEG41930.1"/>
    <property type="molecule type" value="Genomic_DNA"/>
</dbReference>
<evidence type="ECO:0000259" key="4">
    <source>
        <dbReference type="Pfam" id="PF07587"/>
    </source>
</evidence>
<protein>
    <submittedName>
        <fullName evidence="6">Planctomycete cytochrome C</fullName>
    </submittedName>
</protein>
<evidence type="ECO:0000256" key="2">
    <source>
        <dbReference type="SAM" id="MobiDB-lite"/>
    </source>
</evidence>
<dbReference type="AlphaFoldDB" id="A0A5B9QVW5"/>
<evidence type="ECO:0000313" key="6">
    <source>
        <dbReference type="EMBL" id="QEG41930.1"/>
    </source>
</evidence>
<feature type="region of interest" description="Disordered" evidence="2">
    <location>
        <begin position="470"/>
        <end position="505"/>
    </location>
</feature>
<dbReference type="Pfam" id="PF13385">
    <property type="entry name" value="Laminin_G_3"/>
    <property type="match status" value="1"/>
</dbReference>
<dbReference type="Gene3D" id="2.60.120.200">
    <property type="match status" value="1"/>
</dbReference>
<keyword evidence="1" id="KW-0175">Coiled coil</keyword>
<dbReference type="InterPro" id="IPR022655">
    <property type="entry name" value="DUF1553"/>
</dbReference>
<evidence type="ECO:0000259" key="5">
    <source>
        <dbReference type="Pfam" id="PF07635"/>
    </source>
</evidence>
<keyword evidence="7" id="KW-1185">Reference proteome</keyword>
<reference evidence="6 7" key="1">
    <citation type="submission" date="2019-08" db="EMBL/GenBank/DDBJ databases">
        <title>Deep-cultivation of Planctomycetes and their phenomic and genomic characterization uncovers novel biology.</title>
        <authorList>
            <person name="Wiegand S."/>
            <person name="Jogler M."/>
            <person name="Boedeker C."/>
            <person name="Pinto D."/>
            <person name="Vollmers J."/>
            <person name="Rivas-Marin E."/>
            <person name="Kohn T."/>
            <person name="Peeters S.H."/>
            <person name="Heuer A."/>
            <person name="Rast P."/>
            <person name="Oberbeckmann S."/>
            <person name="Bunk B."/>
            <person name="Jeske O."/>
            <person name="Meyerdierks A."/>
            <person name="Storesund J.E."/>
            <person name="Kallscheuer N."/>
            <person name="Luecker S."/>
            <person name="Lage O.M."/>
            <person name="Pohl T."/>
            <person name="Merkel B.J."/>
            <person name="Hornburger P."/>
            <person name="Mueller R.-W."/>
            <person name="Bruemmer F."/>
            <person name="Labrenz M."/>
            <person name="Spormann A.M."/>
            <person name="Op den Camp H."/>
            <person name="Overmann J."/>
            <person name="Amann R."/>
            <person name="Jetten M.S.M."/>
            <person name="Mascher T."/>
            <person name="Medema M.H."/>
            <person name="Devos D.P."/>
            <person name="Kaster A.-K."/>
            <person name="Ovreas L."/>
            <person name="Rohde M."/>
            <person name="Galperin M.Y."/>
            <person name="Jogler C."/>
        </authorList>
    </citation>
    <scope>NUCLEOTIDE SEQUENCE [LARGE SCALE GENOMIC DNA]</scope>
    <source>
        <strain evidence="6 7">UC8</strain>
    </source>
</reference>
<feature type="domain" description="DUF1549" evidence="3">
    <location>
        <begin position="172"/>
        <end position="378"/>
    </location>
</feature>
<dbReference type="SUPFAM" id="SSF46626">
    <property type="entry name" value="Cytochrome c"/>
    <property type="match status" value="1"/>
</dbReference>
<dbReference type="PANTHER" id="PTHR35889">
    <property type="entry name" value="CYCLOINULO-OLIGOSACCHARIDE FRUCTANOTRANSFERASE-RELATED"/>
    <property type="match status" value="1"/>
</dbReference>
<feature type="domain" description="DUF1553" evidence="4">
    <location>
        <begin position="774"/>
        <end position="1033"/>
    </location>
</feature>